<dbReference type="PANTHER" id="PTHR30040:SF2">
    <property type="entry name" value="FAD:PROTEIN FMN TRANSFERASE"/>
    <property type="match status" value="1"/>
</dbReference>
<protein>
    <recommendedName>
        <fullName evidence="3">FAD:protein FMN transferase</fullName>
        <ecNumber evidence="2">2.7.1.180</ecNumber>
    </recommendedName>
    <alternativeName>
        <fullName evidence="9">Flavin transferase</fullName>
    </alternativeName>
</protein>
<evidence type="ECO:0000256" key="7">
    <source>
        <dbReference type="ARBA" id="ARBA00022827"/>
    </source>
</evidence>
<evidence type="ECO:0000256" key="6">
    <source>
        <dbReference type="ARBA" id="ARBA00022723"/>
    </source>
</evidence>
<dbReference type="InterPro" id="IPR003374">
    <property type="entry name" value="ApbE-like_sf"/>
</dbReference>
<dbReference type="SUPFAM" id="SSF143631">
    <property type="entry name" value="ApbE-like"/>
    <property type="match status" value="1"/>
</dbReference>
<accession>A0A6J7JYK4</accession>
<keyword evidence="7" id="KW-0274">FAD</keyword>
<keyword evidence="5" id="KW-0808">Transferase</keyword>
<dbReference type="AlphaFoldDB" id="A0A6J7JYK4"/>
<evidence type="ECO:0000256" key="5">
    <source>
        <dbReference type="ARBA" id="ARBA00022679"/>
    </source>
</evidence>
<evidence type="ECO:0000256" key="8">
    <source>
        <dbReference type="ARBA" id="ARBA00022842"/>
    </source>
</evidence>
<dbReference type="GO" id="GO:0046872">
    <property type="term" value="F:metal ion binding"/>
    <property type="evidence" value="ECO:0007669"/>
    <property type="project" value="UniProtKB-KW"/>
</dbReference>
<dbReference type="PANTHER" id="PTHR30040">
    <property type="entry name" value="THIAMINE BIOSYNTHESIS LIPOPROTEIN APBE"/>
    <property type="match status" value="1"/>
</dbReference>
<keyword evidence="6" id="KW-0479">Metal-binding</keyword>
<comment type="catalytic activity">
    <reaction evidence="10">
        <text>L-threonyl-[protein] + FAD = FMN-L-threonyl-[protein] + AMP + H(+)</text>
        <dbReference type="Rhea" id="RHEA:36847"/>
        <dbReference type="Rhea" id="RHEA-COMP:11060"/>
        <dbReference type="Rhea" id="RHEA-COMP:11061"/>
        <dbReference type="ChEBI" id="CHEBI:15378"/>
        <dbReference type="ChEBI" id="CHEBI:30013"/>
        <dbReference type="ChEBI" id="CHEBI:57692"/>
        <dbReference type="ChEBI" id="CHEBI:74257"/>
        <dbReference type="ChEBI" id="CHEBI:456215"/>
        <dbReference type="EC" id="2.7.1.180"/>
    </reaction>
</comment>
<name>A0A6J7JYK4_9ZZZZ</name>
<sequence>MITDTRMEGDVDTPSVTLAGPGTWQRRTHVENVWGTAVTFDIRGESFPENFDDILADAIAYLHQVDAWFSTYRVDTPITMYRNGLMPLSRTPTVVQEVLAACQFARDLTRGAFDPWAVKGGVDPSGYVKGWAAGKVADQLIQAGLANVCVDASGDIACRGQQAPGEDWTIGIINPYDNQQVVEVVTIRDGAIATSGLYARGDHIANPHTGTSEVFYDSATILGPDAGLADALATAALVEGPNAAAWFADLPGWSVYFIKDGQASYFGPAFAHLG</sequence>
<proteinExistence type="predicted"/>
<evidence type="ECO:0000256" key="2">
    <source>
        <dbReference type="ARBA" id="ARBA00011955"/>
    </source>
</evidence>
<gene>
    <name evidence="11" type="ORF">UFOPK3752_01504</name>
    <name evidence="12" type="ORF">UFOPK4150_02460</name>
</gene>
<evidence type="ECO:0000313" key="12">
    <source>
        <dbReference type="EMBL" id="CAB5041203.1"/>
    </source>
</evidence>
<evidence type="ECO:0000256" key="4">
    <source>
        <dbReference type="ARBA" id="ARBA00022630"/>
    </source>
</evidence>
<dbReference type="Gene3D" id="3.10.520.10">
    <property type="entry name" value="ApbE-like domains"/>
    <property type="match status" value="2"/>
</dbReference>
<dbReference type="Pfam" id="PF02424">
    <property type="entry name" value="ApbE"/>
    <property type="match status" value="1"/>
</dbReference>
<evidence type="ECO:0000313" key="11">
    <source>
        <dbReference type="EMBL" id="CAB4948446.1"/>
    </source>
</evidence>
<keyword evidence="8" id="KW-0460">Magnesium</keyword>
<organism evidence="11">
    <name type="scientific">freshwater metagenome</name>
    <dbReference type="NCBI Taxonomy" id="449393"/>
    <lineage>
        <taxon>unclassified sequences</taxon>
        <taxon>metagenomes</taxon>
        <taxon>ecological metagenomes</taxon>
    </lineage>
</organism>
<evidence type="ECO:0000256" key="9">
    <source>
        <dbReference type="ARBA" id="ARBA00031306"/>
    </source>
</evidence>
<evidence type="ECO:0000256" key="1">
    <source>
        <dbReference type="ARBA" id="ARBA00001946"/>
    </source>
</evidence>
<dbReference type="EC" id="2.7.1.180" evidence="2"/>
<dbReference type="InterPro" id="IPR024932">
    <property type="entry name" value="ApbE"/>
</dbReference>
<reference evidence="11" key="1">
    <citation type="submission" date="2020-05" db="EMBL/GenBank/DDBJ databases">
        <authorList>
            <person name="Chiriac C."/>
            <person name="Salcher M."/>
            <person name="Ghai R."/>
            <person name="Kavagutti S V."/>
        </authorList>
    </citation>
    <scope>NUCLEOTIDE SEQUENCE</scope>
</reference>
<evidence type="ECO:0000256" key="3">
    <source>
        <dbReference type="ARBA" id="ARBA00016337"/>
    </source>
</evidence>
<dbReference type="GO" id="GO:0016740">
    <property type="term" value="F:transferase activity"/>
    <property type="evidence" value="ECO:0007669"/>
    <property type="project" value="UniProtKB-KW"/>
</dbReference>
<keyword evidence="4" id="KW-0285">Flavoprotein</keyword>
<comment type="cofactor">
    <cofactor evidence="1">
        <name>Mg(2+)</name>
        <dbReference type="ChEBI" id="CHEBI:18420"/>
    </cofactor>
</comment>
<dbReference type="EMBL" id="CAFBPU010000096">
    <property type="protein sequence ID" value="CAB5041203.1"/>
    <property type="molecule type" value="Genomic_DNA"/>
</dbReference>
<dbReference type="EMBL" id="CAFBND010000065">
    <property type="protein sequence ID" value="CAB4948446.1"/>
    <property type="molecule type" value="Genomic_DNA"/>
</dbReference>
<evidence type="ECO:0000256" key="10">
    <source>
        <dbReference type="ARBA" id="ARBA00048540"/>
    </source>
</evidence>